<dbReference type="Proteomes" id="UP000053558">
    <property type="component" value="Unassembled WGS sequence"/>
</dbReference>
<dbReference type="PANTHER" id="PTHR24148:SF64">
    <property type="entry name" value="HETEROKARYON INCOMPATIBILITY DOMAIN-CONTAINING PROTEIN"/>
    <property type="match status" value="1"/>
</dbReference>
<evidence type="ECO:0000313" key="3">
    <source>
        <dbReference type="Proteomes" id="UP000053558"/>
    </source>
</evidence>
<reference evidence="3" key="1">
    <citation type="journal article" date="2012" name="Science">
        <title>The Paleozoic origin of enzymatic lignin decomposition reconstructed from 31 fungal genomes.</title>
        <authorList>
            <person name="Floudas D."/>
            <person name="Binder M."/>
            <person name="Riley R."/>
            <person name="Barry K."/>
            <person name="Blanchette R.A."/>
            <person name="Henrissat B."/>
            <person name="Martinez A.T."/>
            <person name="Otillar R."/>
            <person name="Spatafora J.W."/>
            <person name="Yadav J.S."/>
            <person name="Aerts A."/>
            <person name="Benoit I."/>
            <person name="Boyd A."/>
            <person name="Carlson A."/>
            <person name="Copeland A."/>
            <person name="Coutinho P.M."/>
            <person name="de Vries R.P."/>
            <person name="Ferreira P."/>
            <person name="Findley K."/>
            <person name="Foster B."/>
            <person name="Gaskell J."/>
            <person name="Glotzer D."/>
            <person name="Gorecki P."/>
            <person name="Heitman J."/>
            <person name="Hesse C."/>
            <person name="Hori C."/>
            <person name="Igarashi K."/>
            <person name="Jurgens J.A."/>
            <person name="Kallen N."/>
            <person name="Kersten P."/>
            <person name="Kohler A."/>
            <person name="Kuees U."/>
            <person name="Kumar T.K.A."/>
            <person name="Kuo A."/>
            <person name="LaButti K."/>
            <person name="Larrondo L.F."/>
            <person name="Lindquist E."/>
            <person name="Ling A."/>
            <person name="Lombard V."/>
            <person name="Lucas S."/>
            <person name="Lundell T."/>
            <person name="Martin R."/>
            <person name="McLaughlin D.J."/>
            <person name="Morgenstern I."/>
            <person name="Morin E."/>
            <person name="Murat C."/>
            <person name="Nagy L.G."/>
            <person name="Nolan M."/>
            <person name="Ohm R.A."/>
            <person name="Patyshakuliyeva A."/>
            <person name="Rokas A."/>
            <person name="Ruiz-Duenas F.J."/>
            <person name="Sabat G."/>
            <person name="Salamov A."/>
            <person name="Samejima M."/>
            <person name="Schmutz J."/>
            <person name="Slot J.C."/>
            <person name="St John F."/>
            <person name="Stenlid J."/>
            <person name="Sun H."/>
            <person name="Sun S."/>
            <person name="Syed K."/>
            <person name="Tsang A."/>
            <person name="Wiebenga A."/>
            <person name="Young D."/>
            <person name="Pisabarro A."/>
            <person name="Eastwood D.C."/>
            <person name="Martin F."/>
            <person name="Cullen D."/>
            <person name="Grigoriev I.V."/>
            <person name="Hibbett D.S."/>
        </authorList>
    </citation>
    <scope>NUCLEOTIDE SEQUENCE [LARGE SCALE GENOMIC DNA]</scope>
    <source>
        <strain evidence="3">RWD-64-598 SS2</strain>
    </source>
</reference>
<evidence type="ECO:0000259" key="1">
    <source>
        <dbReference type="Pfam" id="PF06985"/>
    </source>
</evidence>
<dbReference type="InterPro" id="IPR010730">
    <property type="entry name" value="HET"/>
</dbReference>
<dbReference type="OrthoDB" id="2157530at2759"/>
<dbReference type="KEGG" id="cput:CONPUDRAFT_156300"/>
<name>A0A5M3MHP2_CONPW</name>
<evidence type="ECO:0000313" key="2">
    <source>
        <dbReference type="EMBL" id="EIW78304.1"/>
    </source>
</evidence>
<dbReference type="AlphaFoldDB" id="A0A5M3MHP2"/>
<dbReference type="InterPro" id="IPR052895">
    <property type="entry name" value="HetReg/Transcr_Mod"/>
</dbReference>
<dbReference type="GeneID" id="19203557"/>
<protein>
    <recommendedName>
        <fullName evidence="1">Heterokaryon incompatibility domain-containing protein</fullName>
    </recommendedName>
</protein>
<dbReference type="PANTHER" id="PTHR24148">
    <property type="entry name" value="ANKYRIN REPEAT DOMAIN-CONTAINING PROTEIN 39 HOMOLOG-RELATED"/>
    <property type="match status" value="1"/>
</dbReference>
<feature type="domain" description="Heterokaryon incompatibility" evidence="1">
    <location>
        <begin position="73"/>
        <end position="231"/>
    </location>
</feature>
<comment type="caution">
    <text evidence="2">The sequence shown here is derived from an EMBL/GenBank/DDBJ whole genome shotgun (WGS) entry which is preliminary data.</text>
</comment>
<sequence length="633" mass="71921">MASSLLRKESTTIDAIRVSVQAYDESHILSKRPWMLYDVEEDLVKDMTDFMPEWYDYLKKSGSEFSPFPPFWIVSHVWGTAVSLGLPEHEETTIQIPGAEWGVPMWPVSKWDSILGFCREKHVRWLWMDALCVDQRTDDDDPEVRKNAAISKAREMQNMGEYYRIAEGCLVLPQGGDGFSTNYRALLKIYQDTIIPRVPIHKPARALWKGAEHLAVLAGDDYFHRMWTFQELLLSTRRYLLDKTVLNLSLLQDMTRWYIRFFEAGACELPSGSQEIDTEKLIKTLKELDGQWSLRDELRANGYINALKLLAHTAGKGYMYRVDRLFALYGLLRDDDKIPIEVDMILAPRKGPIEDQKFLLDVCCKMMGKAFVRGDFSPLLNDFEHPRGALVGRSWIPSPLASKDDIISGLHAEVFSQPHRNTRSISVSSEGLYLDVRLVGLVLRGCKDFDDRGNALGDAIFAIWDLGRRGFDRRPAEHQLVLAAMDGLKWSNRALSFRECDETVKRALNLPSIDACVEAFKDSGLSELVRAGGSLPGGIMSGNHRAIIVNASTNDNPKARPLIVIAWLDRRLSLPARCVVLDVTSGALQEAKRWMIAEYYEDRPRVYKKVGSVAASAVEWMRAKELRFRALLT</sequence>
<organism evidence="2 3">
    <name type="scientific">Coniophora puteana (strain RWD-64-598)</name>
    <name type="common">Brown rot fungus</name>
    <dbReference type="NCBI Taxonomy" id="741705"/>
    <lineage>
        <taxon>Eukaryota</taxon>
        <taxon>Fungi</taxon>
        <taxon>Dikarya</taxon>
        <taxon>Basidiomycota</taxon>
        <taxon>Agaricomycotina</taxon>
        <taxon>Agaricomycetes</taxon>
        <taxon>Agaricomycetidae</taxon>
        <taxon>Boletales</taxon>
        <taxon>Coniophorineae</taxon>
        <taxon>Coniophoraceae</taxon>
        <taxon>Coniophora</taxon>
    </lineage>
</organism>
<accession>A0A5M3MHP2</accession>
<dbReference type="Pfam" id="PF06985">
    <property type="entry name" value="HET"/>
    <property type="match status" value="1"/>
</dbReference>
<dbReference type="RefSeq" id="XP_007771365.1">
    <property type="nucleotide sequence ID" value="XM_007773175.1"/>
</dbReference>
<dbReference type="EMBL" id="JH711582">
    <property type="protein sequence ID" value="EIW78304.1"/>
    <property type="molecule type" value="Genomic_DNA"/>
</dbReference>
<keyword evidence="3" id="KW-1185">Reference proteome</keyword>
<proteinExistence type="predicted"/>
<gene>
    <name evidence="2" type="ORF">CONPUDRAFT_156300</name>
</gene>